<keyword evidence="9" id="KW-1185">Reference proteome</keyword>
<sequence length="159" mass="17065">MPVWRSSAPRRSRRGRRETMPAMTSALRLGNPALRQFVRFGIVGVANTAVCLAVVWTAQGVLGVPVWLAGALGYGVAMVQSYLVNRNWTFAGGGTLPVGSQVVRFILVNIVMGTIFSVSTDLLAPQFGVRPASLIVIVPLTVLSFLATKFFVFGRGSRA</sequence>
<proteinExistence type="inferred from homology"/>
<feature type="transmembrane region" description="Helical" evidence="6">
    <location>
        <begin position="37"/>
        <end position="58"/>
    </location>
</feature>
<comment type="caution">
    <text evidence="8">The sequence shown here is derived from an EMBL/GenBank/DDBJ whole genome shotgun (WGS) entry which is preliminary data.</text>
</comment>
<evidence type="ECO:0000256" key="3">
    <source>
        <dbReference type="ARBA" id="ARBA00022692"/>
    </source>
</evidence>
<evidence type="ECO:0000256" key="5">
    <source>
        <dbReference type="ARBA" id="ARBA00023136"/>
    </source>
</evidence>
<dbReference type="InterPro" id="IPR007267">
    <property type="entry name" value="GtrA_DPMS_TM"/>
</dbReference>
<dbReference type="PANTHER" id="PTHR38459">
    <property type="entry name" value="PROPHAGE BACTOPRENOL-LINKED GLUCOSE TRANSLOCASE HOMOLOG"/>
    <property type="match status" value="1"/>
</dbReference>
<accession>A0A7C9GSK7</accession>
<evidence type="ECO:0000256" key="2">
    <source>
        <dbReference type="ARBA" id="ARBA00009399"/>
    </source>
</evidence>
<evidence type="ECO:0000313" key="9">
    <source>
        <dbReference type="Proteomes" id="UP000481327"/>
    </source>
</evidence>
<keyword evidence="3 6" id="KW-0812">Transmembrane</keyword>
<dbReference type="AlphaFoldDB" id="A0A7C9GSK7"/>
<gene>
    <name evidence="8" type="ORF">F3168_11850</name>
</gene>
<name>A0A7C9GSK7_9SPHN</name>
<comment type="similarity">
    <text evidence="2">Belongs to the GtrA family.</text>
</comment>
<evidence type="ECO:0000256" key="6">
    <source>
        <dbReference type="SAM" id="Phobius"/>
    </source>
</evidence>
<dbReference type="GO" id="GO:0005886">
    <property type="term" value="C:plasma membrane"/>
    <property type="evidence" value="ECO:0007669"/>
    <property type="project" value="TreeGrafter"/>
</dbReference>
<dbReference type="OrthoDB" id="6196188at2"/>
<organism evidence="8 9">
    <name type="scientific">Sandarakinorhabdus fusca</name>
    <dbReference type="NCBI Taxonomy" id="1439888"/>
    <lineage>
        <taxon>Bacteria</taxon>
        <taxon>Pseudomonadati</taxon>
        <taxon>Pseudomonadota</taxon>
        <taxon>Alphaproteobacteria</taxon>
        <taxon>Sphingomonadales</taxon>
        <taxon>Sphingosinicellaceae</taxon>
        <taxon>Sandarakinorhabdus</taxon>
    </lineage>
</organism>
<dbReference type="EMBL" id="WIOL01000004">
    <property type="protein sequence ID" value="MQT17951.1"/>
    <property type="molecule type" value="Genomic_DNA"/>
</dbReference>
<protein>
    <recommendedName>
        <fullName evidence="7">GtrA/DPMS transmembrane domain-containing protein</fullName>
    </recommendedName>
</protein>
<dbReference type="InterPro" id="IPR051401">
    <property type="entry name" value="GtrA_CellWall_Glycosyl"/>
</dbReference>
<evidence type="ECO:0000313" key="8">
    <source>
        <dbReference type="EMBL" id="MQT17951.1"/>
    </source>
</evidence>
<keyword evidence="5 6" id="KW-0472">Membrane</keyword>
<evidence type="ECO:0000256" key="4">
    <source>
        <dbReference type="ARBA" id="ARBA00022989"/>
    </source>
</evidence>
<dbReference type="PANTHER" id="PTHR38459:SF1">
    <property type="entry name" value="PROPHAGE BACTOPRENOL-LINKED GLUCOSE TRANSLOCASE HOMOLOG"/>
    <property type="match status" value="1"/>
</dbReference>
<dbReference type="Pfam" id="PF04138">
    <property type="entry name" value="GtrA_DPMS_TM"/>
    <property type="match status" value="1"/>
</dbReference>
<dbReference type="Proteomes" id="UP000481327">
    <property type="component" value="Unassembled WGS sequence"/>
</dbReference>
<feature type="transmembrane region" description="Helical" evidence="6">
    <location>
        <begin position="105"/>
        <end position="127"/>
    </location>
</feature>
<reference evidence="8 9" key="1">
    <citation type="submission" date="2019-09" db="EMBL/GenBank/DDBJ databases">
        <title>Polymorphobacter sp. isolated from a lake in China.</title>
        <authorList>
            <person name="Liu Z."/>
        </authorList>
    </citation>
    <scope>NUCLEOTIDE SEQUENCE [LARGE SCALE GENOMIC DNA]</scope>
    <source>
        <strain evidence="8 9">D40P</strain>
    </source>
</reference>
<comment type="subcellular location">
    <subcellularLocation>
        <location evidence="1">Membrane</location>
        <topology evidence="1">Multi-pass membrane protein</topology>
    </subcellularLocation>
</comment>
<evidence type="ECO:0000259" key="7">
    <source>
        <dbReference type="Pfam" id="PF04138"/>
    </source>
</evidence>
<feature type="transmembrane region" description="Helical" evidence="6">
    <location>
        <begin position="133"/>
        <end position="153"/>
    </location>
</feature>
<feature type="domain" description="GtrA/DPMS transmembrane" evidence="7">
    <location>
        <begin position="39"/>
        <end position="153"/>
    </location>
</feature>
<evidence type="ECO:0000256" key="1">
    <source>
        <dbReference type="ARBA" id="ARBA00004141"/>
    </source>
</evidence>
<dbReference type="GO" id="GO:0000271">
    <property type="term" value="P:polysaccharide biosynthetic process"/>
    <property type="evidence" value="ECO:0007669"/>
    <property type="project" value="InterPro"/>
</dbReference>
<feature type="transmembrane region" description="Helical" evidence="6">
    <location>
        <begin position="64"/>
        <end position="84"/>
    </location>
</feature>
<keyword evidence="4 6" id="KW-1133">Transmembrane helix</keyword>